<dbReference type="EMBL" id="LXQA010263760">
    <property type="protein sequence ID" value="MCI39114.1"/>
    <property type="molecule type" value="Genomic_DNA"/>
</dbReference>
<evidence type="ECO:0000313" key="1">
    <source>
        <dbReference type="EMBL" id="MCI39114.1"/>
    </source>
</evidence>
<reference evidence="1 2" key="1">
    <citation type="journal article" date="2018" name="Front. Plant Sci.">
        <title>Red Clover (Trifolium pratense) and Zigzag Clover (T. medium) - A Picture of Genomic Similarities and Differences.</title>
        <authorList>
            <person name="Dluhosova J."/>
            <person name="Istvanek J."/>
            <person name="Nedelnik J."/>
            <person name="Repkova J."/>
        </authorList>
    </citation>
    <scope>NUCLEOTIDE SEQUENCE [LARGE SCALE GENOMIC DNA]</scope>
    <source>
        <strain evidence="2">cv. 10/8</strain>
        <tissue evidence="1">Leaf</tissue>
    </source>
</reference>
<keyword evidence="2" id="KW-1185">Reference proteome</keyword>
<sequence>MRRAFDNGSFTGYEVTTDLYFHTLQFADDTVIVGDGNWDNLWTLKTVLRSFELVSGLKINFFKSKLYGINLEDSFLSAASAFLHCEVDSIPFRFL</sequence>
<proteinExistence type="predicted"/>
<accession>A0A392RSN7</accession>
<dbReference type="GO" id="GO:0003964">
    <property type="term" value="F:RNA-directed DNA polymerase activity"/>
    <property type="evidence" value="ECO:0007669"/>
    <property type="project" value="UniProtKB-KW"/>
</dbReference>
<dbReference type="Proteomes" id="UP000265520">
    <property type="component" value="Unassembled WGS sequence"/>
</dbReference>
<evidence type="ECO:0000313" key="2">
    <source>
        <dbReference type="Proteomes" id="UP000265520"/>
    </source>
</evidence>
<comment type="caution">
    <text evidence="1">The sequence shown here is derived from an EMBL/GenBank/DDBJ whole genome shotgun (WGS) entry which is preliminary data.</text>
</comment>
<keyword evidence="1" id="KW-0548">Nucleotidyltransferase</keyword>
<feature type="non-terminal residue" evidence="1">
    <location>
        <position position="95"/>
    </location>
</feature>
<organism evidence="1 2">
    <name type="scientific">Trifolium medium</name>
    <dbReference type="NCBI Taxonomy" id="97028"/>
    <lineage>
        <taxon>Eukaryota</taxon>
        <taxon>Viridiplantae</taxon>
        <taxon>Streptophyta</taxon>
        <taxon>Embryophyta</taxon>
        <taxon>Tracheophyta</taxon>
        <taxon>Spermatophyta</taxon>
        <taxon>Magnoliopsida</taxon>
        <taxon>eudicotyledons</taxon>
        <taxon>Gunneridae</taxon>
        <taxon>Pentapetalae</taxon>
        <taxon>rosids</taxon>
        <taxon>fabids</taxon>
        <taxon>Fabales</taxon>
        <taxon>Fabaceae</taxon>
        <taxon>Papilionoideae</taxon>
        <taxon>50 kb inversion clade</taxon>
        <taxon>NPAAA clade</taxon>
        <taxon>Hologalegina</taxon>
        <taxon>IRL clade</taxon>
        <taxon>Trifolieae</taxon>
        <taxon>Trifolium</taxon>
    </lineage>
</organism>
<keyword evidence="1" id="KW-0808">Transferase</keyword>
<dbReference type="AlphaFoldDB" id="A0A392RSN7"/>
<keyword evidence="1" id="KW-0695">RNA-directed DNA polymerase</keyword>
<protein>
    <submittedName>
        <fullName evidence="1">RNA-directed DNA polymerase (Reverse transcriptase)</fullName>
    </submittedName>
</protein>
<name>A0A392RSN7_9FABA</name>